<keyword evidence="1" id="KW-0812">Transmembrane</keyword>
<keyword evidence="1" id="KW-0472">Membrane</keyword>
<proteinExistence type="predicted"/>
<feature type="transmembrane region" description="Helical" evidence="1">
    <location>
        <begin position="200"/>
        <end position="223"/>
    </location>
</feature>
<gene>
    <name evidence="2" type="ORF">BEU03_00440</name>
</gene>
<evidence type="ECO:0000313" key="3">
    <source>
        <dbReference type="Proteomes" id="UP000183403"/>
    </source>
</evidence>
<dbReference type="AlphaFoldDB" id="A0A1J5SRR2"/>
<evidence type="ECO:0000313" key="2">
    <source>
        <dbReference type="EMBL" id="OIR11202.1"/>
    </source>
</evidence>
<sequence length="236" mass="26997">MILLFCSLQNTSASHSWDEEFFSNSVLIDGINHEHNDTIYRLYIHHPSNASISSEILRMKSLPDYNPIPSNFDLTFLYESKIKQIEDIMVTNPDTEASSMDNLLIILHKTSFIVCWLEEVGRDQRITLRSNSCLEWDYSFNSVFDGGVSELNHTSVLTGLDKTGIQFFYLYQTESSDFSYPDGQDSVSNTLEILDTLSDFFPYILFILVFSLSVAKLTSLGIFSKILKIFSPSQKY</sequence>
<organism evidence="2 3">
    <name type="scientific">Marine Group III euryarchaeote CG-Epi6</name>
    <dbReference type="NCBI Taxonomy" id="1889000"/>
    <lineage>
        <taxon>Archaea</taxon>
        <taxon>Methanobacteriati</taxon>
        <taxon>Thermoplasmatota</taxon>
        <taxon>Thermoplasmata</taxon>
        <taxon>Candidatus Thermoprofundales</taxon>
    </lineage>
</organism>
<accession>A0A1J5SRR2</accession>
<protein>
    <submittedName>
        <fullName evidence="2">Uncharacterized protein</fullName>
    </submittedName>
</protein>
<evidence type="ECO:0000256" key="1">
    <source>
        <dbReference type="SAM" id="Phobius"/>
    </source>
</evidence>
<name>A0A1J5SRR2_9ARCH</name>
<reference evidence="2 3" key="1">
    <citation type="submission" date="2016-08" db="EMBL/GenBank/DDBJ databases">
        <title>New Insights into Marine Group III Euryarchaeota, from dark to light.</title>
        <authorList>
            <person name="Haro-Moreno J.M."/>
            <person name="Rodriguez-Valera F."/>
            <person name="Lopez-Garcia P."/>
            <person name="Moreira D."/>
            <person name="Martin-Cuadrado A.B."/>
        </authorList>
    </citation>
    <scope>NUCLEOTIDE SEQUENCE [LARGE SCALE GENOMIC DNA]</scope>
    <source>
        <strain evidence="2">CG-Epi6</strain>
    </source>
</reference>
<keyword evidence="1" id="KW-1133">Transmembrane helix</keyword>
<dbReference type="Proteomes" id="UP000183403">
    <property type="component" value="Unassembled WGS sequence"/>
</dbReference>
<comment type="caution">
    <text evidence="2">The sequence shown here is derived from an EMBL/GenBank/DDBJ whole genome shotgun (WGS) entry which is preliminary data.</text>
</comment>
<dbReference type="EMBL" id="MIYV01000020">
    <property type="protein sequence ID" value="OIR11202.1"/>
    <property type="molecule type" value="Genomic_DNA"/>
</dbReference>